<gene>
    <name evidence="7" type="primary">lptF</name>
    <name evidence="7" type="ORF">OL599_01025</name>
</gene>
<comment type="caution">
    <text evidence="7">The sequence shown here is derived from an EMBL/GenBank/DDBJ whole genome shotgun (WGS) entry which is preliminary data.</text>
</comment>
<proteinExistence type="predicted"/>
<feature type="transmembrane region" description="Helical" evidence="6">
    <location>
        <begin position="60"/>
        <end position="88"/>
    </location>
</feature>
<dbReference type="GO" id="GO:0055085">
    <property type="term" value="P:transmembrane transport"/>
    <property type="evidence" value="ECO:0007669"/>
    <property type="project" value="InterPro"/>
</dbReference>
<comment type="subcellular location">
    <subcellularLocation>
        <location evidence="1">Cell membrane</location>
        <topology evidence="1">Multi-pass membrane protein</topology>
    </subcellularLocation>
</comment>
<dbReference type="NCBIfam" id="TIGR04407">
    <property type="entry name" value="LptF_YjgP"/>
    <property type="match status" value="1"/>
</dbReference>
<keyword evidence="2" id="KW-1003">Cell membrane</keyword>
<evidence type="ECO:0000256" key="5">
    <source>
        <dbReference type="ARBA" id="ARBA00023136"/>
    </source>
</evidence>
<protein>
    <submittedName>
        <fullName evidence="7">LPS export ABC transporter permease LptF</fullName>
    </submittedName>
</protein>
<reference evidence="7" key="2">
    <citation type="submission" date="2022-10" db="EMBL/GenBank/DDBJ databases">
        <authorList>
            <person name="Trinh H.N."/>
        </authorList>
    </citation>
    <scope>NUCLEOTIDE SEQUENCE</scope>
    <source>
        <strain evidence="7">RN2-1</strain>
    </source>
</reference>
<evidence type="ECO:0000313" key="7">
    <source>
        <dbReference type="EMBL" id="MCW3473149.1"/>
    </source>
</evidence>
<dbReference type="PANTHER" id="PTHR33529:SF6">
    <property type="entry name" value="YJGP_YJGQ FAMILY PERMEASE"/>
    <property type="match status" value="1"/>
</dbReference>
<evidence type="ECO:0000256" key="1">
    <source>
        <dbReference type="ARBA" id="ARBA00004651"/>
    </source>
</evidence>
<evidence type="ECO:0000256" key="6">
    <source>
        <dbReference type="SAM" id="Phobius"/>
    </source>
</evidence>
<feature type="transmembrane region" description="Helical" evidence="6">
    <location>
        <begin position="289"/>
        <end position="309"/>
    </location>
</feature>
<dbReference type="EMBL" id="JAPDNT010000001">
    <property type="protein sequence ID" value="MCW3473149.1"/>
    <property type="molecule type" value="Genomic_DNA"/>
</dbReference>
<dbReference type="InterPro" id="IPR005495">
    <property type="entry name" value="LptG/LptF_permease"/>
</dbReference>
<dbReference type="AlphaFoldDB" id="A0AA42CD27"/>
<dbReference type="GO" id="GO:0015920">
    <property type="term" value="P:lipopolysaccharide transport"/>
    <property type="evidence" value="ECO:0007669"/>
    <property type="project" value="TreeGrafter"/>
</dbReference>
<organism evidence="7 8">
    <name type="scientific">Limobrevibacterium gyesilva</name>
    <dbReference type="NCBI Taxonomy" id="2991712"/>
    <lineage>
        <taxon>Bacteria</taxon>
        <taxon>Pseudomonadati</taxon>
        <taxon>Pseudomonadota</taxon>
        <taxon>Alphaproteobacteria</taxon>
        <taxon>Acetobacterales</taxon>
        <taxon>Acetobacteraceae</taxon>
        <taxon>Limobrevibacterium</taxon>
    </lineage>
</organism>
<feature type="transmembrane region" description="Helical" evidence="6">
    <location>
        <begin position="20"/>
        <end position="40"/>
    </location>
</feature>
<dbReference type="InterPro" id="IPR030922">
    <property type="entry name" value="LptF"/>
</dbReference>
<keyword evidence="8" id="KW-1185">Reference proteome</keyword>
<evidence type="ECO:0000256" key="2">
    <source>
        <dbReference type="ARBA" id="ARBA00022475"/>
    </source>
</evidence>
<evidence type="ECO:0000313" key="8">
    <source>
        <dbReference type="Proteomes" id="UP001165679"/>
    </source>
</evidence>
<reference evidence="7" key="1">
    <citation type="submission" date="2022-09" db="EMBL/GenBank/DDBJ databases">
        <title>Rhodovastum sp. nov. RN2-1 isolated from soil in Seongnam, South Korea.</title>
        <authorList>
            <person name="Le N.T."/>
        </authorList>
    </citation>
    <scope>NUCLEOTIDE SEQUENCE</scope>
    <source>
        <strain evidence="7">RN2-1</strain>
    </source>
</reference>
<dbReference type="RefSeq" id="WP_264711726.1">
    <property type="nucleotide sequence ID" value="NZ_JAPDNT010000001.1"/>
</dbReference>
<feature type="transmembrane region" description="Helical" evidence="6">
    <location>
        <begin position="321"/>
        <end position="341"/>
    </location>
</feature>
<feature type="transmembrane region" description="Helical" evidence="6">
    <location>
        <begin position="347"/>
        <end position="367"/>
    </location>
</feature>
<accession>A0AA42CD27</accession>
<evidence type="ECO:0000256" key="4">
    <source>
        <dbReference type="ARBA" id="ARBA00022989"/>
    </source>
</evidence>
<keyword evidence="3 6" id="KW-0812">Transmembrane</keyword>
<dbReference type="GO" id="GO:0043190">
    <property type="term" value="C:ATP-binding cassette (ABC) transporter complex"/>
    <property type="evidence" value="ECO:0007669"/>
    <property type="project" value="InterPro"/>
</dbReference>
<sequence length="385" mass="42168">MRLLSPSRVVPASRIDRYILRQLALALVAVTGGLVALIWLTQSLRFVELVVNRGLSFRVFVQLTSLLIPNFVAVILPITTFVVIQFIYQRLAGDRELTVMRAAGLSPAGLARPALVLALLAMAAAYALNLWIVPASFGAFREFQFEIRNRVAAFLLQEGVFTPVSDDLTVYVRVRERDGTLRGILVDDARNKNSHATILAESGRLIADSGTPRVLLVNGSRQELDHQTGRLNVLTFAENTVDLTQGDKPGEQRFRDPTEMSISELLHPAPGSVFERDIGKLRVEAHRRLSSPLTCLSFTMIALVSVLMGTFRRHGGLLRPFLAIMTVVALVALGLAVANLAAREPALIPLIWVHAVAPTLVCVWVLFGPQLHLMPAGLQARLGVT</sequence>
<keyword evidence="4 6" id="KW-1133">Transmembrane helix</keyword>
<name>A0AA42CD27_9PROT</name>
<keyword evidence="5 6" id="KW-0472">Membrane</keyword>
<dbReference type="PANTHER" id="PTHR33529">
    <property type="entry name" value="SLR0882 PROTEIN-RELATED"/>
    <property type="match status" value="1"/>
</dbReference>
<dbReference type="Pfam" id="PF03739">
    <property type="entry name" value="LptF_LptG"/>
    <property type="match status" value="1"/>
</dbReference>
<dbReference type="Proteomes" id="UP001165679">
    <property type="component" value="Unassembled WGS sequence"/>
</dbReference>
<evidence type="ECO:0000256" key="3">
    <source>
        <dbReference type="ARBA" id="ARBA00022692"/>
    </source>
</evidence>
<feature type="transmembrane region" description="Helical" evidence="6">
    <location>
        <begin position="109"/>
        <end position="132"/>
    </location>
</feature>